<dbReference type="eggNOG" id="COG0490">
    <property type="taxonomic scope" value="Bacteria"/>
</dbReference>
<comment type="subcellular location">
    <subcellularLocation>
        <location evidence="1">Membrane</location>
        <topology evidence="1">Multi-pass membrane protein</topology>
    </subcellularLocation>
</comment>
<feature type="domain" description="RCK C-terminal" evidence="8">
    <location>
        <begin position="299"/>
        <end position="383"/>
    </location>
</feature>
<dbReference type="PATRIC" id="fig|991905.3.peg.389"/>
<feature type="transmembrane region" description="Helical" evidence="7">
    <location>
        <begin position="56"/>
        <end position="79"/>
    </location>
</feature>
<name>F2J256_POLGS</name>
<keyword evidence="4" id="KW-0677">Repeat</keyword>
<feature type="transmembrane region" description="Helical" evidence="7">
    <location>
        <begin position="476"/>
        <end position="496"/>
    </location>
</feature>
<dbReference type="InterPro" id="IPR006037">
    <property type="entry name" value="RCK_C"/>
</dbReference>
<dbReference type="OrthoDB" id="9809303at2"/>
<feature type="transmembrane region" description="Helical" evidence="7">
    <location>
        <begin position="531"/>
        <end position="549"/>
    </location>
</feature>
<accession>F2J256</accession>
<gene>
    <name evidence="9" type="ordered locus">SL003B_0380</name>
</gene>
<feature type="transmembrane region" description="Helical" evidence="7">
    <location>
        <begin position="401"/>
        <end position="434"/>
    </location>
</feature>
<dbReference type="Proteomes" id="UP000008130">
    <property type="component" value="Chromosome"/>
</dbReference>
<keyword evidence="2" id="KW-0813">Transport</keyword>
<evidence type="ECO:0000256" key="2">
    <source>
        <dbReference type="ARBA" id="ARBA00022448"/>
    </source>
</evidence>
<dbReference type="eggNOG" id="COG0471">
    <property type="taxonomic scope" value="Bacteria"/>
</dbReference>
<evidence type="ECO:0000313" key="10">
    <source>
        <dbReference type="Proteomes" id="UP000008130"/>
    </source>
</evidence>
<feature type="transmembrane region" description="Helical" evidence="7">
    <location>
        <begin position="180"/>
        <end position="201"/>
    </location>
</feature>
<reference evidence="9 10" key="1">
    <citation type="journal article" date="2011" name="J. Bacteriol.">
        <title>Complete genome sequence of Polymorphum gilvum SL003B-26A1T, a crude oil-degrading bacterium from oil-polluted saline soil.</title>
        <authorList>
            <person name="Li S.G."/>
            <person name="Tang Y.Q."/>
            <person name="Nie Y."/>
            <person name="Cai M."/>
            <person name="Wu X.L."/>
        </authorList>
    </citation>
    <scope>NUCLEOTIDE SEQUENCE [LARGE SCALE GENOMIC DNA]</scope>
    <source>
        <strain evidence="10">LMG 25793 / CGMCC 1.9160 / SL003B-26A1</strain>
    </source>
</reference>
<dbReference type="HOGENOM" id="CLU_005170_6_1_5"/>
<evidence type="ECO:0000256" key="3">
    <source>
        <dbReference type="ARBA" id="ARBA00022692"/>
    </source>
</evidence>
<organism evidence="9 10">
    <name type="scientific">Polymorphum gilvum (strain LMG 25793 / CGMCC 1.9160 / SL003B-26A1)</name>
    <dbReference type="NCBI Taxonomy" id="991905"/>
    <lineage>
        <taxon>Bacteria</taxon>
        <taxon>Pseudomonadati</taxon>
        <taxon>Pseudomonadota</taxon>
        <taxon>Alphaproteobacteria</taxon>
        <taxon>Rhodobacterales</taxon>
        <taxon>Paracoccaceae</taxon>
        <taxon>Polymorphum</taxon>
    </lineage>
</organism>
<dbReference type="Gene3D" id="3.30.70.1450">
    <property type="entry name" value="Regulator of K+ conductance, C-terminal domain"/>
    <property type="match status" value="1"/>
</dbReference>
<feature type="transmembrane region" description="Helical" evidence="7">
    <location>
        <begin position="508"/>
        <end position="526"/>
    </location>
</feature>
<evidence type="ECO:0000256" key="1">
    <source>
        <dbReference type="ARBA" id="ARBA00004141"/>
    </source>
</evidence>
<dbReference type="GO" id="GO:0006813">
    <property type="term" value="P:potassium ion transport"/>
    <property type="evidence" value="ECO:0007669"/>
    <property type="project" value="InterPro"/>
</dbReference>
<dbReference type="Pfam" id="PF03600">
    <property type="entry name" value="CitMHS"/>
    <property type="match status" value="1"/>
</dbReference>
<evidence type="ECO:0000256" key="6">
    <source>
        <dbReference type="ARBA" id="ARBA00023136"/>
    </source>
</evidence>
<keyword evidence="6 7" id="KW-0472">Membrane</keyword>
<dbReference type="STRING" id="991905.SL003B_0380"/>
<dbReference type="SUPFAM" id="SSF116726">
    <property type="entry name" value="TrkA C-terminal domain-like"/>
    <property type="match status" value="2"/>
</dbReference>
<feature type="transmembrane region" description="Helical" evidence="7">
    <location>
        <begin position="446"/>
        <end position="464"/>
    </location>
</feature>
<feature type="domain" description="RCK C-terminal" evidence="8">
    <location>
        <begin position="205"/>
        <end position="291"/>
    </location>
</feature>
<dbReference type="PANTHER" id="PTHR43652">
    <property type="entry name" value="BASIC AMINO ACID ANTIPORTER YFCC-RELATED"/>
    <property type="match status" value="1"/>
</dbReference>
<evidence type="ECO:0000256" key="4">
    <source>
        <dbReference type="ARBA" id="ARBA00022737"/>
    </source>
</evidence>
<dbReference type="InterPro" id="IPR004680">
    <property type="entry name" value="Cit_transptr-like_dom"/>
</dbReference>
<keyword evidence="10" id="KW-1185">Reference proteome</keyword>
<protein>
    <submittedName>
        <fullName evidence="9">Citrate transporter</fullName>
    </submittedName>
</protein>
<dbReference type="GO" id="GO:0008324">
    <property type="term" value="F:monoatomic cation transmembrane transporter activity"/>
    <property type="evidence" value="ECO:0007669"/>
    <property type="project" value="InterPro"/>
</dbReference>
<dbReference type="Pfam" id="PF02080">
    <property type="entry name" value="TrkA_C"/>
    <property type="match status" value="1"/>
</dbReference>
<dbReference type="InterPro" id="IPR051679">
    <property type="entry name" value="DASS-Related_Transporters"/>
</dbReference>
<dbReference type="KEGG" id="pgv:SL003B_0380"/>
<evidence type="ECO:0000256" key="7">
    <source>
        <dbReference type="SAM" id="Phobius"/>
    </source>
</evidence>
<dbReference type="AlphaFoldDB" id="F2J256"/>
<evidence type="ECO:0000313" key="9">
    <source>
        <dbReference type="EMBL" id="ADZ68815.1"/>
    </source>
</evidence>
<evidence type="ECO:0000259" key="8">
    <source>
        <dbReference type="PROSITE" id="PS51202"/>
    </source>
</evidence>
<keyword evidence="3 7" id="KW-0812">Transmembrane</keyword>
<dbReference type="GO" id="GO:0005886">
    <property type="term" value="C:plasma membrane"/>
    <property type="evidence" value="ECO:0007669"/>
    <property type="project" value="TreeGrafter"/>
</dbReference>
<dbReference type="InterPro" id="IPR036721">
    <property type="entry name" value="RCK_C_sf"/>
</dbReference>
<dbReference type="RefSeq" id="WP_013651139.1">
    <property type="nucleotide sequence ID" value="NC_015259.1"/>
</dbReference>
<feature type="transmembrane region" description="Helical" evidence="7">
    <location>
        <begin position="144"/>
        <end position="168"/>
    </location>
</feature>
<dbReference type="PANTHER" id="PTHR43652:SF2">
    <property type="entry name" value="BASIC AMINO ACID ANTIPORTER YFCC-RELATED"/>
    <property type="match status" value="1"/>
</dbReference>
<evidence type="ECO:0000256" key="5">
    <source>
        <dbReference type="ARBA" id="ARBA00022989"/>
    </source>
</evidence>
<sequence length="591" mass="62838">MTLDQLVVFVLVGLVFLSFLKEVYPPEVTALAASAVLLAVGILESREFLQVFSSGAPITIAMMFIISAGLESTGVLQLLGDWLRKSARGSALRALLYMMVATIAASAFMNNTPVVILLTPVMISVAASLQIAPSKFLIPLSFSAIFGGTLTLVGTSTNILMSGVAATAGQPAVTMFEMTLPGLVFAAVGMAYMLLAGRFLLPERHSLASLIGDGGRRQFIARLLIPAGSRYLGRPLADLPFTGGQSRILDVIRGEASLRKAMDGLSLEAGDRIVIRTGTGEILGLKENGQVQFRDISDQGFEPVAAEQSVLMEASVGPKSHLIGRPLGELNLRRSYGVYVMAVHRNDRNISDDIDTLRLHFADTLLLEGPPEGLRRLMQDGGIINLSAPQERPVRREKAPIAIATILGVMGLAALGVMPIEALAVIGAVVVMVTRCVDPAAAFEAIDWRILFLIFGMLGLSLGLEKTGAVRLIVEIVVGLLDGLGPLAVLATVYVLTSVLTEMVSNNAVAVLIGPIVIALAVQLGYDPRPFIMAVMFAASASFATPIGYQTNTFVYSAGGYRFRDFLVVGLPLNVLFAILAVAVLPLFFPF</sequence>
<proteinExistence type="predicted"/>
<feature type="transmembrane region" description="Helical" evidence="7">
    <location>
        <begin position="569"/>
        <end position="589"/>
    </location>
</feature>
<keyword evidence="5 7" id="KW-1133">Transmembrane helix</keyword>
<dbReference type="EMBL" id="CP002568">
    <property type="protein sequence ID" value="ADZ68815.1"/>
    <property type="molecule type" value="Genomic_DNA"/>
</dbReference>
<dbReference type="PROSITE" id="PS51202">
    <property type="entry name" value="RCK_C"/>
    <property type="match status" value="2"/>
</dbReference>